<organism evidence="14 15">
    <name type="scientific">Drosophila lebanonensis</name>
    <name type="common">Fruit fly</name>
    <name type="synonym">Scaptodrosophila lebanonensis</name>
    <dbReference type="NCBI Taxonomy" id="7225"/>
    <lineage>
        <taxon>Eukaryota</taxon>
        <taxon>Metazoa</taxon>
        <taxon>Ecdysozoa</taxon>
        <taxon>Arthropoda</taxon>
        <taxon>Hexapoda</taxon>
        <taxon>Insecta</taxon>
        <taxon>Pterygota</taxon>
        <taxon>Neoptera</taxon>
        <taxon>Endopterygota</taxon>
        <taxon>Diptera</taxon>
        <taxon>Brachycera</taxon>
        <taxon>Muscomorpha</taxon>
        <taxon>Ephydroidea</taxon>
        <taxon>Drosophilidae</taxon>
        <taxon>Scaptodrosophila</taxon>
    </lineage>
</organism>
<dbReference type="InterPro" id="IPR020615">
    <property type="entry name" value="Thiolase_acyl_enz_int_AS"/>
</dbReference>
<evidence type="ECO:0000256" key="2">
    <source>
        <dbReference type="ARBA" id="ARBA00005005"/>
    </source>
</evidence>
<dbReference type="PROSITE" id="PS00099">
    <property type="entry name" value="THIOLASE_3"/>
    <property type="match status" value="1"/>
</dbReference>
<keyword evidence="5 11" id="KW-0808">Transferase</keyword>
<keyword evidence="6" id="KW-0276">Fatty acid metabolism</keyword>
<evidence type="ECO:0000313" key="14">
    <source>
        <dbReference type="Proteomes" id="UP000504634"/>
    </source>
</evidence>
<dbReference type="OrthoDB" id="5404651at2759"/>
<dbReference type="SUPFAM" id="SSF53901">
    <property type="entry name" value="Thiolase-like"/>
    <property type="match status" value="2"/>
</dbReference>
<dbReference type="InterPro" id="IPR020610">
    <property type="entry name" value="Thiolase_AS"/>
</dbReference>
<dbReference type="FunFam" id="3.40.47.10:FF:000011">
    <property type="entry name" value="3-ketoacyl-CoA thiolase"/>
    <property type="match status" value="1"/>
</dbReference>
<gene>
    <name evidence="15" type="primary">LOC115621519</name>
</gene>
<evidence type="ECO:0000256" key="7">
    <source>
        <dbReference type="ARBA" id="ARBA00023098"/>
    </source>
</evidence>
<feature type="domain" description="Thiolase N-terminal" evidence="12">
    <location>
        <begin position="47"/>
        <end position="318"/>
    </location>
</feature>
<dbReference type="CDD" id="cd00751">
    <property type="entry name" value="thiolase"/>
    <property type="match status" value="1"/>
</dbReference>
<sequence>MNFRYASLLGRKSNCLSVAAKTVEYRPLSVAAAPQAKPSKSSFGKNIVLVDGVRTPFLTSGTSYSKLMPHELARHALLSLLQKNRLDKEIIDYIVYGSVIQEVKTSNIAREAALAAGFSDKTPAHTVTMACISSNAAITTGMGLIATNTYDVIVAGGVEFMSDVPIRHSRKMRALMLKANKAKTLGQQLSLLSTFRPAFLAPELPAVAEFSSGETMGHSADRLASAFNVSRSEQDEYALRSHTLAKQAQDKGYFTDLVPFKVQGVDQVVDKDNGIRVSSPESLAKLKPAFVKPYGSITAANASFLTDGASACIIMTEEKAKELGLKPKAYLRDFLYVSQDPVNQLLLGPAYGIPKLLSKTGLSLKDIDSWEIHEAFAGQIIANLKAMDSDWFCKTYLGLSEKVGSPDLNKWNNWGGSLSIGHPFAATGVRLCMHTANRLIREDGKLGVVAACAAGGQGVAMLIERYPGATAD</sequence>
<evidence type="ECO:0000259" key="13">
    <source>
        <dbReference type="Pfam" id="PF02803"/>
    </source>
</evidence>
<dbReference type="CTD" id="37784"/>
<evidence type="ECO:0000313" key="15">
    <source>
        <dbReference type="RefSeq" id="XP_030371048.1"/>
    </source>
</evidence>
<dbReference type="Pfam" id="PF02803">
    <property type="entry name" value="Thiolase_C"/>
    <property type="match status" value="1"/>
</dbReference>
<dbReference type="GO" id="GO:0005739">
    <property type="term" value="C:mitochondrion"/>
    <property type="evidence" value="ECO:0007669"/>
    <property type="project" value="UniProtKB-SubCell"/>
</dbReference>
<dbReference type="InterPro" id="IPR016039">
    <property type="entry name" value="Thiolase-like"/>
</dbReference>
<evidence type="ECO:0000256" key="5">
    <source>
        <dbReference type="ARBA" id="ARBA00022679"/>
    </source>
</evidence>
<keyword evidence="7" id="KW-0443">Lipid metabolism</keyword>
<dbReference type="PROSITE" id="PS00737">
    <property type="entry name" value="THIOLASE_2"/>
    <property type="match status" value="1"/>
</dbReference>
<dbReference type="Gene3D" id="3.40.47.10">
    <property type="match status" value="1"/>
</dbReference>
<evidence type="ECO:0000256" key="10">
    <source>
        <dbReference type="ARBA" id="ARBA00024073"/>
    </source>
</evidence>
<evidence type="ECO:0000256" key="6">
    <source>
        <dbReference type="ARBA" id="ARBA00022832"/>
    </source>
</evidence>
<protein>
    <recommendedName>
        <fullName evidence="10">acetyl-CoA C-acyltransferase</fullName>
        <ecNumber evidence="10">2.3.1.16</ecNumber>
    </recommendedName>
</protein>
<dbReference type="Proteomes" id="UP000504634">
    <property type="component" value="Unplaced"/>
</dbReference>
<dbReference type="PANTHER" id="PTHR18919:SF153">
    <property type="entry name" value="TRIFUNCTIONAL ENZYME SUBUNIT BETA, MITOCHONDRIAL"/>
    <property type="match status" value="1"/>
</dbReference>
<dbReference type="GO" id="GO:0003988">
    <property type="term" value="F:acetyl-CoA C-acyltransferase activity"/>
    <property type="evidence" value="ECO:0007669"/>
    <property type="project" value="UniProtKB-EC"/>
</dbReference>
<keyword evidence="9 11" id="KW-0012">Acyltransferase</keyword>
<comment type="subcellular location">
    <subcellularLocation>
        <location evidence="1">Mitochondrion</location>
    </subcellularLocation>
</comment>
<keyword evidence="14" id="KW-1185">Reference proteome</keyword>
<dbReference type="NCBIfam" id="TIGR01930">
    <property type="entry name" value="AcCoA-C-Actrans"/>
    <property type="match status" value="1"/>
</dbReference>
<comment type="pathway">
    <text evidence="2">Lipid metabolism; fatty acid beta-oxidation.</text>
</comment>
<evidence type="ECO:0000256" key="3">
    <source>
        <dbReference type="ARBA" id="ARBA00010982"/>
    </source>
</evidence>
<feature type="domain" description="Thiolase C-terminal" evidence="13">
    <location>
        <begin position="325"/>
        <end position="465"/>
    </location>
</feature>
<name>A0A6J2T7E6_DROLE</name>
<dbReference type="InterPro" id="IPR002155">
    <property type="entry name" value="Thiolase"/>
</dbReference>
<dbReference type="InterPro" id="IPR020613">
    <property type="entry name" value="Thiolase_CS"/>
</dbReference>
<dbReference type="InterPro" id="IPR020617">
    <property type="entry name" value="Thiolase_C"/>
</dbReference>
<evidence type="ECO:0000256" key="9">
    <source>
        <dbReference type="ARBA" id="ARBA00023315"/>
    </source>
</evidence>
<dbReference type="RefSeq" id="XP_030371048.1">
    <property type="nucleotide sequence ID" value="XM_030515188.1"/>
</dbReference>
<comment type="similarity">
    <text evidence="3 11">Belongs to the thiolase-like superfamily. Thiolase family.</text>
</comment>
<evidence type="ECO:0000259" key="12">
    <source>
        <dbReference type="Pfam" id="PF00108"/>
    </source>
</evidence>
<keyword evidence="8" id="KW-0496">Mitochondrion</keyword>
<dbReference type="EC" id="2.3.1.16" evidence="10"/>
<dbReference type="PROSITE" id="PS00098">
    <property type="entry name" value="THIOLASE_1"/>
    <property type="match status" value="1"/>
</dbReference>
<evidence type="ECO:0000256" key="1">
    <source>
        <dbReference type="ARBA" id="ARBA00004173"/>
    </source>
</evidence>
<dbReference type="PANTHER" id="PTHR18919">
    <property type="entry name" value="ACETYL-COA C-ACYLTRANSFERASE"/>
    <property type="match status" value="1"/>
</dbReference>
<evidence type="ECO:0000256" key="4">
    <source>
        <dbReference type="ARBA" id="ARBA00022490"/>
    </source>
</evidence>
<reference evidence="15" key="1">
    <citation type="submission" date="2025-08" db="UniProtKB">
        <authorList>
            <consortium name="RefSeq"/>
        </authorList>
    </citation>
    <scope>IDENTIFICATION</scope>
    <source>
        <strain evidence="15">11010-0011.00</strain>
        <tissue evidence="15">Whole body</tissue>
    </source>
</reference>
<dbReference type="InterPro" id="IPR020616">
    <property type="entry name" value="Thiolase_N"/>
</dbReference>
<dbReference type="GeneID" id="115621519"/>
<keyword evidence="4" id="KW-0963">Cytoplasm</keyword>
<evidence type="ECO:0000256" key="8">
    <source>
        <dbReference type="ARBA" id="ARBA00023128"/>
    </source>
</evidence>
<proteinExistence type="inferred from homology"/>
<dbReference type="AlphaFoldDB" id="A0A6J2T7E6"/>
<accession>A0A6J2T7E6</accession>
<dbReference type="Pfam" id="PF00108">
    <property type="entry name" value="Thiolase_N"/>
    <property type="match status" value="1"/>
</dbReference>
<evidence type="ECO:0000256" key="11">
    <source>
        <dbReference type="RuleBase" id="RU003557"/>
    </source>
</evidence>
<dbReference type="GO" id="GO:0006635">
    <property type="term" value="P:fatty acid beta-oxidation"/>
    <property type="evidence" value="ECO:0007669"/>
    <property type="project" value="TreeGrafter"/>
</dbReference>